<dbReference type="OrthoDB" id="3935526at2759"/>
<evidence type="ECO:0000313" key="1">
    <source>
        <dbReference type="EMBL" id="PSN75139.1"/>
    </source>
</evidence>
<sequence>MMTRPATPPAQRKAVSLTEGFIATPQRPQDIYWAQQRLQVAEGVTRRTRLVLHKASKALSKANTRAAGLEAEN</sequence>
<organism evidence="1 2">
    <name type="scientific">Corynespora cassiicola Philippines</name>
    <dbReference type="NCBI Taxonomy" id="1448308"/>
    <lineage>
        <taxon>Eukaryota</taxon>
        <taxon>Fungi</taxon>
        <taxon>Dikarya</taxon>
        <taxon>Ascomycota</taxon>
        <taxon>Pezizomycotina</taxon>
        <taxon>Dothideomycetes</taxon>
        <taxon>Pleosporomycetidae</taxon>
        <taxon>Pleosporales</taxon>
        <taxon>Corynesporascaceae</taxon>
        <taxon>Corynespora</taxon>
    </lineage>
</organism>
<evidence type="ECO:0000313" key="2">
    <source>
        <dbReference type="Proteomes" id="UP000240883"/>
    </source>
</evidence>
<dbReference type="Proteomes" id="UP000240883">
    <property type="component" value="Unassembled WGS sequence"/>
</dbReference>
<name>A0A2T2PBU9_CORCC</name>
<keyword evidence="2" id="KW-1185">Reference proteome</keyword>
<dbReference type="AlphaFoldDB" id="A0A2T2PBU9"/>
<reference evidence="1 2" key="1">
    <citation type="journal article" date="2018" name="Front. Microbiol.">
        <title>Genome-Wide Analysis of Corynespora cassiicola Leaf Fall Disease Putative Effectors.</title>
        <authorList>
            <person name="Lopez D."/>
            <person name="Ribeiro S."/>
            <person name="Label P."/>
            <person name="Fumanal B."/>
            <person name="Venisse J.S."/>
            <person name="Kohler A."/>
            <person name="de Oliveira R.R."/>
            <person name="Labutti K."/>
            <person name="Lipzen A."/>
            <person name="Lail K."/>
            <person name="Bauer D."/>
            <person name="Ohm R.A."/>
            <person name="Barry K.W."/>
            <person name="Spatafora J."/>
            <person name="Grigoriev I.V."/>
            <person name="Martin F.M."/>
            <person name="Pujade-Renaud V."/>
        </authorList>
    </citation>
    <scope>NUCLEOTIDE SEQUENCE [LARGE SCALE GENOMIC DNA]</scope>
    <source>
        <strain evidence="1 2">Philippines</strain>
    </source>
</reference>
<protein>
    <submittedName>
        <fullName evidence="1">Uncharacterized protein</fullName>
    </submittedName>
</protein>
<dbReference type="EMBL" id="KZ678128">
    <property type="protein sequence ID" value="PSN75139.1"/>
    <property type="molecule type" value="Genomic_DNA"/>
</dbReference>
<gene>
    <name evidence="1" type="ORF">BS50DRAFT_643813</name>
</gene>
<proteinExistence type="predicted"/>
<accession>A0A2T2PBU9</accession>